<reference evidence="3 4" key="1">
    <citation type="submission" date="2020-08" db="EMBL/GenBank/DDBJ databases">
        <title>The Agave Microbiome: Exploring the role of microbial communities in plant adaptations to desert environments.</title>
        <authorList>
            <person name="Partida-Martinez L.P."/>
        </authorList>
    </citation>
    <scope>NUCLEOTIDE SEQUENCE [LARGE SCALE GENOMIC DNA]</scope>
    <source>
        <strain evidence="3 4">AT3.2</strain>
    </source>
</reference>
<evidence type="ECO:0000313" key="4">
    <source>
        <dbReference type="Proteomes" id="UP000540787"/>
    </source>
</evidence>
<dbReference type="RefSeq" id="WP_183555435.1">
    <property type="nucleotide sequence ID" value="NZ_JACHBX010000003.1"/>
</dbReference>
<dbReference type="EMBL" id="JACHBX010000003">
    <property type="protein sequence ID" value="MBB6134759.1"/>
    <property type="molecule type" value="Genomic_DNA"/>
</dbReference>
<feature type="chain" id="PRO_5031357081" description="Lipoprotein" evidence="2">
    <location>
        <begin position="29"/>
        <end position="228"/>
    </location>
</feature>
<feature type="compositionally biased region" description="Basic and acidic residues" evidence="1">
    <location>
        <begin position="184"/>
        <end position="218"/>
    </location>
</feature>
<evidence type="ECO:0000313" key="3">
    <source>
        <dbReference type="EMBL" id="MBB6134759.1"/>
    </source>
</evidence>
<dbReference type="AlphaFoldDB" id="A0A7X0CFA3"/>
<dbReference type="Proteomes" id="UP000540787">
    <property type="component" value="Unassembled WGS sequence"/>
</dbReference>
<accession>A0A7X0CFA3</accession>
<sequence length="228" mass="24573">MTRITTLRAGALLALASLLAACSTTQLAAPEVPPPASTSTAQAQERLAAVAAERRAIETRYAEREVVCYDKFFVTRCLDEASEQQRVALLEQRAIEIEASRYLRQAKVDERDRALAVSEAAFQKEEAELAANPPAVKAPPPAALPAPRTTPAESRAARTKRLQENAARTQNAQARAAQNVAAAEARRVESIERQKQVARRVAEREAKAAKRAADDAAKKAAQPPAASN</sequence>
<proteinExistence type="predicted"/>
<keyword evidence="4" id="KW-1185">Reference proteome</keyword>
<organism evidence="3 4">
    <name type="scientific">Massilia aurea</name>
    <dbReference type="NCBI Taxonomy" id="373040"/>
    <lineage>
        <taxon>Bacteria</taxon>
        <taxon>Pseudomonadati</taxon>
        <taxon>Pseudomonadota</taxon>
        <taxon>Betaproteobacteria</taxon>
        <taxon>Burkholderiales</taxon>
        <taxon>Oxalobacteraceae</taxon>
        <taxon>Telluria group</taxon>
        <taxon>Massilia</taxon>
    </lineage>
</organism>
<dbReference type="PROSITE" id="PS51257">
    <property type="entry name" value="PROKAR_LIPOPROTEIN"/>
    <property type="match status" value="1"/>
</dbReference>
<feature type="region of interest" description="Disordered" evidence="1">
    <location>
        <begin position="126"/>
        <end position="228"/>
    </location>
</feature>
<evidence type="ECO:0000256" key="1">
    <source>
        <dbReference type="SAM" id="MobiDB-lite"/>
    </source>
</evidence>
<name>A0A7X0CFA3_9BURK</name>
<feature type="compositionally biased region" description="Low complexity" evidence="1">
    <location>
        <begin position="219"/>
        <end position="228"/>
    </location>
</feature>
<feature type="signal peptide" evidence="2">
    <location>
        <begin position="1"/>
        <end position="28"/>
    </location>
</feature>
<comment type="caution">
    <text evidence="3">The sequence shown here is derived from an EMBL/GenBank/DDBJ whole genome shotgun (WGS) entry which is preliminary data.</text>
</comment>
<protein>
    <recommendedName>
        <fullName evidence="5">Lipoprotein</fullName>
    </recommendedName>
</protein>
<evidence type="ECO:0000256" key="2">
    <source>
        <dbReference type="SAM" id="SignalP"/>
    </source>
</evidence>
<gene>
    <name evidence="3" type="ORF">HD842_002917</name>
</gene>
<evidence type="ECO:0008006" key="5">
    <source>
        <dbReference type="Google" id="ProtNLM"/>
    </source>
</evidence>
<feature type="compositionally biased region" description="Low complexity" evidence="1">
    <location>
        <begin position="164"/>
        <end position="183"/>
    </location>
</feature>
<keyword evidence="2" id="KW-0732">Signal</keyword>